<dbReference type="EMBL" id="JAFBCV010000016">
    <property type="protein sequence ID" value="MBM7840713.1"/>
    <property type="molecule type" value="Genomic_DNA"/>
</dbReference>
<name>A0ABS2SYV5_9BACI</name>
<keyword evidence="1" id="KW-0472">Membrane</keyword>
<dbReference type="RefSeq" id="WP_204468477.1">
    <property type="nucleotide sequence ID" value="NZ_JAFBCV010000016.1"/>
</dbReference>
<feature type="transmembrane region" description="Helical" evidence="1">
    <location>
        <begin position="12"/>
        <end position="30"/>
    </location>
</feature>
<protein>
    <submittedName>
        <fullName evidence="2">Uncharacterized protein</fullName>
    </submittedName>
</protein>
<evidence type="ECO:0000313" key="2">
    <source>
        <dbReference type="EMBL" id="MBM7840713.1"/>
    </source>
</evidence>
<organism evidence="2 3">
    <name type="scientific">Shouchella xiaoxiensis</name>
    <dbReference type="NCBI Taxonomy" id="766895"/>
    <lineage>
        <taxon>Bacteria</taxon>
        <taxon>Bacillati</taxon>
        <taxon>Bacillota</taxon>
        <taxon>Bacilli</taxon>
        <taxon>Bacillales</taxon>
        <taxon>Bacillaceae</taxon>
        <taxon>Shouchella</taxon>
    </lineage>
</organism>
<keyword evidence="1" id="KW-0812">Transmembrane</keyword>
<proteinExistence type="predicted"/>
<keyword evidence="3" id="KW-1185">Reference proteome</keyword>
<accession>A0ABS2SYV5</accession>
<comment type="caution">
    <text evidence="2">The sequence shown here is derived from an EMBL/GenBank/DDBJ whole genome shotgun (WGS) entry which is preliminary data.</text>
</comment>
<keyword evidence="1" id="KW-1133">Transmembrane helix</keyword>
<gene>
    <name evidence="2" type="ORF">JOC54_004006</name>
</gene>
<sequence length="54" mass="6325">MKLISDQNEYGVGACIVDYLILVVMSLVTLKRFKYVEKRKESLRAKIKDEVYKV</sequence>
<evidence type="ECO:0000256" key="1">
    <source>
        <dbReference type="SAM" id="Phobius"/>
    </source>
</evidence>
<reference evidence="2" key="1">
    <citation type="submission" date="2021-01" db="EMBL/GenBank/DDBJ databases">
        <title>Genomic Encyclopedia of Type Strains, Phase IV (KMG-IV): sequencing the most valuable type-strain genomes for metagenomic binning, comparative biology and taxonomic classification.</title>
        <authorList>
            <person name="Goeker M."/>
        </authorList>
    </citation>
    <scope>NUCLEOTIDE SEQUENCE</scope>
    <source>
        <strain evidence="2">DSM 21943</strain>
    </source>
</reference>
<evidence type="ECO:0000313" key="3">
    <source>
        <dbReference type="Proteomes" id="UP001179280"/>
    </source>
</evidence>
<dbReference type="Proteomes" id="UP001179280">
    <property type="component" value="Unassembled WGS sequence"/>
</dbReference>